<dbReference type="SUPFAM" id="SSF46689">
    <property type="entry name" value="Homeodomain-like"/>
    <property type="match status" value="1"/>
</dbReference>
<dbReference type="InterPro" id="IPR051552">
    <property type="entry name" value="HptR"/>
</dbReference>
<evidence type="ECO:0000259" key="10">
    <source>
        <dbReference type="PROSITE" id="PS50110"/>
    </source>
</evidence>
<dbReference type="PANTHER" id="PTHR42713">
    <property type="entry name" value="HISTIDINE KINASE-RELATED"/>
    <property type="match status" value="1"/>
</dbReference>
<evidence type="ECO:0000256" key="7">
    <source>
        <dbReference type="ARBA" id="ARBA00023163"/>
    </source>
</evidence>
<reference evidence="11 12" key="1">
    <citation type="submission" date="2020-01" db="EMBL/GenBank/DDBJ databases">
        <title>Paenibacillus soybeanensis sp. nov. isolated from the nodules of soybean (Glycine max(L.) Merr).</title>
        <authorList>
            <person name="Wang H."/>
        </authorList>
    </citation>
    <scope>NUCLEOTIDE SEQUENCE [LARGE SCALE GENOMIC DNA]</scope>
    <source>
        <strain evidence="11 12">T1</strain>
    </source>
</reference>
<gene>
    <name evidence="11" type="ORF">GT019_00465</name>
</gene>
<dbReference type="PROSITE" id="PS01124">
    <property type="entry name" value="HTH_ARAC_FAMILY_2"/>
    <property type="match status" value="1"/>
</dbReference>
<evidence type="ECO:0000259" key="9">
    <source>
        <dbReference type="PROSITE" id="PS01124"/>
    </source>
</evidence>
<protein>
    <submittedName>
        <fullName evidence="11">Response regulator</fullName>
    </submittedName>
</protein>
<feature type="modified residue" description="4-aspartylphosphate" evidence="8">
    <location>
        <position position="55"/>
    </location>
</feature>
<keyword evidence="7" id="KW-0804">Transcription</keyword>
<dbReference type="Pfam" id="PF00072">
    <property type="entry name" value="Response_reg"/>
    <property type="match status" value="1"/>
</dbReference>
<evidence type="ECO:0000256" key="5">
    <source>
        <dbReference type="ARBA" id="ARBA00023015"/>
    </source>
</evidence>
<evidence type="ECO:0000256" key="8">
    <source>
        <dbReference type="PROSITE-ProRule" id="PRU00169"/>
    </source>
</evidence>
<evidence type="ECO:0000256" key="3">
    <source>
        <dbReference type="ARBA" id="ARBA00022553"/>
    </source>
</evidence>
<feature type="domain" description="Response regulatory" evidence="10">
    <location>
        <begin position="3"/>
        <end position="120"/>
    </location>
</feature>
<keyword evidence="4" id="KW-0902">Two-component regulatory system</keyword>
<dbReference type="Proteomes" id="UP000665561">
    <property type="component" value="Unassembled WGS sequence"/>
</dbReference>
<dbReference type="EMBL" id="JAAAMV010000001">
    <property type="protein sequence ID" value="NBD22335.1"/>
    <property type="molecule type" value="Genomic_DNA"/>
</dbReference>
<comment type="subcellular location">
    <subcellularLocation>
        <location evidence="1">Cytoplasm</location>
    </subcellularLocation>
</comment>
<dbReference type="PANTHER" id="PTHR42713:SF3">
    <property type="entry name" value="TRANSCRIPTIONAL REGULATORY PROTEIN HPTR"/>
    <property type="match status" value="1"/>
</dbReference>
<evidence type="ECO:0000313" key="11">
    <source>
        <dbReference type="EMBL" id="NBD22335.1"/>
    </source>
</evidence>
<proteinExistence type="predicted"/>
<dbReference type="PROSITE" id="PS50110">
    <property type="entry name" value="RESPONSE_REGULATORY"/>
    <property type="match status" value="1"/>
</dbReference>
<organism evidence="11 12">
    <name type="scientific">Paenibacillus glycinis</name>
    <dbReference type="NCBI Taxonomy" id="2697035"/>
    <lineage>
        <taxon>Bacteria</taxon>
        <taxon>Bacillati</taxon>
        <taxon>Bacillota</taxon>
        <taxon>Bacilli</taxon>
        <taxon>Bacillales</taxon>
        <taxon>Paenibacillaceae</taxon>
        <taxon>Paenibacillus</taxon>
    </lineage>
</organism>
<dbReference type="SUPFAM" id="SSF52172">
    <property type="entry name" value="CheY-like"/>
    <property type="match status" value="1"/>
</dbReference>
<dbReference type="InterPro" id="IPR009057">
    <property type="entry name" value="Homeodomain-like_sf"/>
</dbReference>
<keyword evidence="5" id="KW-0805">Transcription regulation</keyword>
<dbReference type="InterPro" id="IPR001789">
    <property type="entry name" value="Sig_transdc_resp-reg_receiver"/>
</dbReference>
<keyword evidence="12" id="KW-1185">Reference proteome</keyword>
<keyword evidence="2" id="KW-0963">Cytoplasm</keyword>
<dbReference type="SMART" id="SM00448">
    <property type="entry name" value="REC"/>
    <property type="match status" value="1"/>
</dbReference>
<name>A0ABW9XI93_9BACL</name>
<evidence type="ECO:0000256" key="2">
    <source>
        <dbReference type="ARBA" id="ARBA00022490"/>
    </source>
</evidence>
<feature type="domain" description="HTH araC/xylS-type" evidence="9">
    <location>
        <begin position="360"/>
        <end position="459"/>
    </location>
</feature>
<evidence type="ECO:0000256" key="4">
    <source>
        <dbReference type="ARBA" id="ARBA00023012"/>
    </source>
</evidence>
<dbReference type="CDD" id="cd17536">
    <property type="entry name" value="REC_YesN-like"/>
    <property type="match status" value="1"/>
</dbReference>
<sequence>MIRTLIVDDEHWVRQGLLLTLPWEARGFQVVGEADNGETALDMMEKLPVDLLMTDLTMPAMDGFELMRRVRGRYPSVFTVVLTCHQDFHFLQDAMRLGAIDYVVKTNLADENLEEMLVRVADRMQLYQRHPSSLALAAAPIKQSLVLLGTENADEAGVARIEPAGGAVPLGGNSWLIANRARSEIDDLIAELSASPLVGHAGFVRVTDWHARAKPAEWLAALREKLFYDEDAFAEGAWSVSLEELEALRLPRPSETDVRCVRQAWTAMRWVFDAKEFQGLTSMLRTLRLPSRTAIMLFERSAASWAMLAGISEPFRQWREHVARFRTLEDWLRWFGRYRDELAAIAKGFACSGDVFVAILRAIELLQTEDGEHAGRADLAAKVNLSQGYFSTIFKEIVGRSFHDAAKEIRLEKAKKLLLDHADMPIYWIAEKTGFQDEKYFSKIFRVQTGMLPSEYRDKRLR</sequence>
<evidence type="ECO:0000313" key="12">
    <source>
        <dbReference type="Proteomes" id="UP000665561"/>
    </source>
</evidence>
<dbReference type="Pfam" id="PF12833">
    <property type="entry name" value="HTH_18"/>
    <property type="match status" value="1"/>
</dbReference>
<dbReference type="RefSeq" id="WP_161740118.1">
    <property type="nucleotide sequence ID" value="NZ_JAAAMV010000001.1"/>
</dbReference>
<accession>A0ABW9XI93</accession>
<dbReference type="Gene3D" id="1.10.10.60">
    <property type="entry name" value="Homeodomain-like"/>
    <property type="match status" value="2"/>
</dbReference>
<dbReference type="InterPro" id="IPR018060">
    <property type="entry name" value="HTH_AraC"/>
</dbReference>
<dbReference type="Gene3D" id="3.40.50.2300">
    <property type="match status" value="1"/>
</dbReference>
<keyword evidence="3 8" id="KW-0597">Phosphoprotein</keyword>
<evidence type="ECO:0000256" key="6">
    <source>
        <dbReference type="ARBA" id="ARBA00023125"/>
    </source>
</evidence>
<dbReference type="SMART" id="SM00342">
    <property type="entry name" value="HTH_ARAC"/>
    <property type="match status" value="1"/>
</dbReference>
<keyword evidence="6" id="KW-0238">DNA-binding</keyword>
<evidence type="ECO:0000256" key="1">
    <source>
        <dbReference type="ARBA" id="ARBA00004496"/>
    </source>
</evidence>
<comment type="caution">
    <text evidence="11">The sequence shown here is derived from an EMBL/GenBank/DDBJ whole genome shotgun (WGS) entry which is preliminary data.</text>
</comment>
<dbReference type="InterPro" id="IPR011006">
    <property type="entry name" value="CheY-like_superfamily"/>
</dbReference>